<evidence type="ECO:0000256" key="1">
    <source>
        <dbReference type="SAM" id="SignalP"/>
    </source>
</evidence>
<dbReference type="EMBL" id="BPRB01000271">
    <property type="protein sequence ID" value="GJE62054.1"/>
    <property type="molecule type" value="Genomic_DNA"/>
</dbReference>
<comment type="caution">
    <text evidence="2">The sequence shown here is derived from an EMBL/GenBank/DDBJ whole genome shotgun (WGS) entry which is preliminary data.</text>
</comment>
<accession>A0ABQ4U3L4</accession>
<protein>
    <submittedName>
        <fullName evidence="2">Uncharacterized protein</fullName>
    </submittedName>
</protein>
<dbReference type="Proteomes" id="UP001055057">
    <property type="component" value="Unassembled WGS sequence"/>
</dbReference>
<reference evidence="2" key="1">
    <citation type="journal article" date="2021" name="Front. Microbiol.">
        <title>Comprehensive Comparative Genomics and Phenotyping of Methylobacterium Species.</title>
        <authorList>
            <person name="Alessa O."/>
            <person name="Ogura Y."/>
            <person name="Fujitani Y."/>
            <person name="Takami H."/>
            <person name="Hayashi T."/>
            <person name="Sahin N."/>
            <person name="Tani A."/>
        </authorList>
    </citation>
    <scope>NUCLEOTIDE SEQUENCE</scope>
    <source>
        <strain evidence="2">DSM 23632</strain>
    </source>
</reference>
<organism evidence="2 3">
    <name type="scientific">Methylobacterium trifolii</name>
    <dbReference type="NCBI Taxonomy" id="1003092"/>
    <lineage>
        <taxon>Bacteria</taxon>
        <taxon>Pseudomonadati</taxon>
        <taxon>Pseudomonadota</taxon>
        <taxon>Alphaproteobacteria</taxon>
        <taxon>Hyphomicrobiales</taxon>
        <taxon>Methylobacteriaceae</taxon>
        <taxon>Methylobacterium</taxon>
    </lineage>
</organism>
<feature type="signal peptide" evidence="1">
    <location>
        <begin position="1"/>
        <end position="24"/>
    </location>
</feature>
<reference evidence="2" key="2">
    <citation type="submission" date="2021-08" db="EMBL/GenBank/DDBJ databases">
        <authorList>
            <person name="Tani A."/>
            <person name="Ola A."/>
            <person name="Ogura Y."/>
            <person name="Katsura K."/>
            <person name="Hayashi T."/>
        </authorList>
    </citation>
    <scope>NUCLEOTIDE SEQUENCE</scope>
    <source>
        <strain evidence="2">DSM 23632</strain>
    </source>
</reference>
<evidence type="ECO:0000313" key="3">
    <source>
        <dbReference type="Proteomes" id="UP001055057"/>
    </source>
</evidence>
<name>A0ABQ4U3L4_9HYPH</name>
<sequence length="89" mass="9134">MSNRMNAFAAALALIFTTFGPVSAAEVAVSNAFTALGTITQAYRTRGIAANAGQVLRQGGFAVPGAVRWLPTAPATREAQATNVRLGAL</sequence>
<gene>
    <name evidence="2" type="ORF">MPOCJGCO_4183</name>
</gene>
<feature type="chain" id="PRO_5046853605" evidence="1">
    <location>
        <begin position="25"/>
        <end position="89"/>
    </location>
</feature>
<keyword evidence="1" id="KW-0732">Signal</keyword>
<proteinExistence type="predicted"/>
<evidence type="ECO:0000313" key="2">
    <source>
        <dbReference type="EMBL" id="GJE62054.1"/>
    </source>
</evidence>
<keyword evidence="3" id="KW-1185">Reference proteome</keyword>